<evidence type="ECO:0000313" key="2">
    <source>
        <dbReference type="Proteomes" id="UP000224413"/>
    </source>
</evidence>
<comment type="caution">
    <text evidence="1">The sequence shown here is derived from an EMBL/GenBank/DDBJ whole genome shotgun (WGS) entry which is preliminary data.</text>
</comment>
<evidence type="ECO:0000313" key="1">
    <source>
        <dbReference type="EMBL" id="PFK16319.1"/>
    </source>
</evidence>
<dbReference type="Proteomes" id="UP000224413">
    <property type="component" value="Unassembled WGS sequence"/>
</dbReference>
<sequence length="65" mass="7070">MIGSPYFFIYKDETKLPTCVPIGRHTGDTPGFSTFAEVHLTENACLLSGLSNTKSANSQDSSSIW</sequence>
<accession>A0A9X6ZYQ8</accession>
<name>A0A9X6ZYQ8_BACCE</name>
<proteinExistence type="predicted"/>
<dbReference type="EMBL" id="NUWJ01000146">
    <property type="protein sequence ID" value="PFK16319.1"/>
    <property type="molecule type" value="Genomic_DNA"/>
</dbReference>
<organism evidence="1 2">
    <name type="scientific">Bacillus cereus</name>
    <dbReference type="NCBI Taxonomy" id="1396"/>
    <lineage>
        <taxon>Bacteria</taxon>
        <taxon>Bacillati</taxon>
        <taxon>Bacillota</taxon>
        <taxon>Bacilli</taxon>
        <taxon>Bacillales</taxon>
        <taxon>Bacillaceae</taxon>
        <taxon>Bacillus</taxon>
        <taxon>Bacillus cereus group</taxon>
    </lineage>
</organism>
<dbReference type="AlphaFoldDB" id="A0A9X6ZYQ8"/>
<gene>
    <name evidence="1" type="ORF">COI98_16890</name>
</gene>
<reference evidence="1 2" key="1">
    <citation type="submission" date="2017-09" db="EMBL/GenBank/DDBJ databases">
        <title>Large-scale bioinformatics analysis of Bacillus genomes uncovers conserved roles of natural products in bacterial physiology.</title>
        <authorList>
            <consortium name="Agbiome Team Llc"/>
            <person name="Bleich R.M."/>
            <person name="Grubbs K.J."/>
            <person name="Santa Maria K.C."/>
            <person name="Allen S.E."/>
            <person name="Farag S."/>
            <person name="Shank E.A."/>
            <person name="Bowers A."/>
        </authorList>
    </citation>
    <scope>NUCLEOTIDE SEQUENCE [LARGE SCALE GENOMIC DNA]</scope>
    <source>
        <strain evidence="1 2">AFS083741</strain>
    </source>
</reference>
<protein>
    <submittedName>
        <fullName evidence="1">Uncharacterized protein</fullName>
    </submittedName>
</protein>